<dbReference type="AlphaFoldDB" id="A0AAW1V0W1"/>
<evidence type="ECO:0000313" key="3">
    <source>
        <dbReference type="EMBL" id="KAK9886779.1"/>
    </source>
</evidence>
<sequence>MESENLFKEEQTEDIKEEVNTEEFVDDKNPRTDNKNITPVQLEFISEKVVTDWKKLATKLGFKPDEIEFFEQENPNDVDKAKNMLGLWFEDDEDATIENFLYILEGLEMNHAAESIKSEFNVS</sequence>
<dbReference type="InterPro" id="IPR011029">
    <property type="entry name" value="DEATH-like_dom_sf"/>
</dbReference>
<comment type="caution">
    <text evidence="3">The sequence shown here is derived from an EMBL/GenBank/DDBJ whole genome shotgun (WGS) entry which is preliminary data.</text>
</comment>
<dbReference type="CDD" id="cd01670">
    <property type="entry name" value="Death"/>
    <property type="match status" value="1"/>
</dbReference>
<feature type="region of interest" description="Disordered" evidence="1">
    <location>
        <begin position="1"/>
        <end position="35"/>
    </location>
</feature>
<evidence type="ECO:0000256" key="1">
    <source>
        <dbReference type="SAM" id="MobiDB-lite"/>
    </source>
</evidence>
<dbReference type="GO" id="GO:0007165">
    <property type="term" value="P:signal transduction"/>
    <property type="evidence" value="ECO:0007669"/>
    <property type="project" value="InterPro"/>
</dbReference>
<feature type="domain" description="Death" evidence="2">
    <location>
        <begin position="38"/>
        <end position="120"/>
    </location>
</feature>
<dbReference type="PROSITE" id="PS50017">
    <property type="entry name" value="DEATH_DOMAIN"/>
    <property type="match status" value="1"/>
</dbReference>
<organism evidence="3 4">
    <name type="scientific">Henosepilachna vigintioctopunctata</name>
    <dbReference type="NCBI Taxonomy" id="420089"/>
    <lineage>
        <taxon>Eukaryota</taxon>
        <taxon>Metazoa</taxon>
        <taxon>Ecdysozoa</taxon>
        <taxon>Arthropoda</taxon>
        <taxon>Hexapoda</taxon>
        <taxon>Insecta</taxon>
        <taxon>Pterygota</taxon>
        <taxon>Neoptera</taxon>
        <taxon>Endopterygota</taxon>
        <taxon>Coleoptera</taxon>
        <taxon>Polyphaga</taxon>
        <taxon>Cucujiformia</taxon>
        <taxon>Coccinelloidea</taxon>
        <taxon>Coccinellidae</taxon>
        <taxon>Epilachninae</taxon>
        <taxon>Epilachnini</taxon>
        <taxon>Henosepilachna</taxon>
    </lineage>
</organism>
<evidence type="ECO:0000313" key="4">
    <source>
        <dbReference type="Proteomes" id="UP001431783"/>
    </source>
</evidence>
<dbReference type="SUPFAM" id="SSF47986">
    <property type="entry name" value="DEATH domain"/>
    <property type="match status" value="1"/>
</dbReference>
<reference evidence="3 4" key="1">
    <citation type="submission" date="2023-03" db="EMBL/GenBank/DDBJ databases">
        <title>Genome insight into feeding habits of ladybird beetles.</title>
        <authorList>
            <person name="Li H.-S."/>
            <person name="Huang Y.-H."/>
            <person name="Pang H."/>
        </authorList>
    </citation>
    <scope>NUCLEOTIDE SEQUENCE [LARGE SCALE GENOMIC DNA]</scope>
    <source>
        <strain evidence="3">SYSU_2023b</strain>
        <tissue evidence="3">Whole body</tissue>
    </source>
</reference>
<dbReference type="SMART" id="SM00005">
    <property type="entry name" value="DEATH"/>
    <property type="match status" value="1"/>
</dbReference>
<dbReference type="PANTHER" id="PTHR15077:SF9">
    <property type="entry name" value="C-TERMINAL OF ROC (COR) DOMAIN-CONTAINING PROTEIN"/>
    <property type="match status" value="1"/>
</dbReference>
<evidence type="ECO:0000259" key="2">
    <source>
        <dbReference type="PROSITE" id="PS50017"/>
    </source>
</evidence>
<dbReference type="InterPro" id="IPR016729">
    <property type="entry name" value="FADD"/>
</dbReference>
<dbReference type="Proteomes" id="UP001431783">
    <property type="component" value="Unassembled WGS sequence"/>
</dbReference>
<accession>A0AAW1V0W1</accession>
<dbReference type="InterPro" id="IPR000488">
    <property type="entry name" value="Death_dom"/>
</dbReference>
<feature type="compositionally biased region" description="Basic and acidic residues" evidence="1">
    <location>
        <begin position="1"/>
        <end position="19"/>
    </location>
</feature>
<dbReference type="Gene3D" id="1.10.533.10">
    <property type="entry name" value="Death Domain, Fas"/>
    <property type="match status" value="1"/>
</dbReference>
<dbReference type="EMBL" id="JARQZJ010000102">
    <property type="protein sequence ID" value="KAK9886779.1"/>
    <property type="molecule type" value="Genomic_DNA"/>
</dbReference>
<keyword evidence="4" id="KW-1185">Reference proteome</keyword>
<dbReference type="Pfam" id="PF00531">
    <property type="entry name" value="Death"/>
    <property type="match status" value="1"/>
</dbReference>
<name>A0AAW1V0W1_9CUCU</name>
<proteinExistence type="predicted"/>
<gene>
    <name evidence="3" type="ORF">WA026_018432</name>
</gene>
<dbReference type="PANTHER" id="PTHR15077">
    <property type="entry name" value="FAS-ASSOCIATING DEATH DOMAIN-CONTAINING PROTEIN FADD"/>
    <property type="match status" value="1"/>
</dbReference>
<protein>
    <recommendedName>
        <fullName evidence="2">Death domain-containing protein</fullName>
    </recommendedName>
</protein>